<organism evidence="8">
    <name type="scientific">Chromerida sp. RM11</name>
    <dbReference type="NCBI Taxonomy" id="348535"/>
    <lineage>
        <taxon>Eukaryota</taxon>
        <taxon>Sar</taxon>
        <taxon>Alveolata</taxon>
        <taxon>Colpodellida</taxon>
    </lineage>
</organism>
<keyword evidence="3" id="KW-0694">RNA-binding</keyword>
<dbReference type="InterPro" id="IPR019927">
    <property type="entry name" value="Ribosomal_uL3_bac/org-type"/>
</dbReference>
<accession>D9IXR9</accession>
<evidence type="ECO:0000256" key="4">
    <source>
        <dbReference type="ARBA" id="ARBA00022980"/>
    </source>
</evidence>
<dbReference type="InterPro" id="IPR009000">
    <property type="entry name" value="Transl_B-barrel_sf"/>
</dbReference>
<dbReference type="Gene3D" id="2.40.30.10">
    <property type="entry name" value="Translation factors"/>
    <property type="match status" value="1"/>
</dbReference>
<proteinExistence type="inferred from homology"/>
<feature type="region of interest" description="Disordered" evidence="7">
    <location>
        <begin position="77"/>
        <end position="100"/>
    </location>
</feature>
<keyword evidence="8" id="KW-0934">Plastid</keyword>
<keyword evidence="2" id="KW-0699">rRNA-binding</keyword>
<reference evidence="8" key="1">
    <citation type="journal article" date="2010" name="Proc. Natl. Acad. Sci. U.S.A.">
        <title>A common red algal origin of the apicomplexan, dinoflagellate, and heterokont plastids.</title>
        <authorList>
            <person name="Janouskovec J."/>
            <person name="Horak A."/>
            <person name="Obornik M."/>
            <person name="Lukes J."/>
            <person name="Keeling P.J."/>
        </authorList>
    </citation>
    <scope>NUCLEOTIDE SEQUENCE [LARGE SCALE GENOMIC DNA]</scope>
</reference>
<dbReference type="RefSeq" id="YP_003795448.1">
    <property type="nucleotide sequence ID" value="NC_014345.1"/>
</dbReference>
<evidence type="ECO:0000256" key="3">
    <source>
        <dbReference type="ARBA" id="ARBA00022884"/>
    </source>
</evidence>
<keyword evidence="4 8" id="KW-0689">Ribosomal protein</keyword>
<dbReference type="GO" id="GO:1990904">
    <property type="term" value="C:ribonucleoprotein complex"/>
    <property type="evidence" value="ECO:0007669"/>
    <property type="project" value="UniProtKB-KW"/>
</dbReference>
<feature type="compositionally biased region" description="Polar residues" evidence="7">
    <location>
        <begin position="88"/>
        <end position="100"/>
    </location>
</feature>
<dbReference type="AlphaFoldDB" id="D9IXR9"/>
<evidence type="ECO:0000256" key="5">
    <source>
        <dbReference type="ARBA" id="ARBA00023274"/>
    </source>
</evidence>
<dbReference type="EMBL" id="HM222968">
    <property type="protein sequence ID" value="ADJ66636.1"/>
    <property type="molecule type" value="Genomic_DNA"/>
</dbReference>
<geneLocation type="chloroplast" evidence="8"/>
<evidence type="ECO:0000256" key="6">
    <source>
        <dbReference type="ARBA" id="ARBA00035213"/>
    </source>
</evidence>
<dbReference type="GO" id="GO:0003735">
    <property type="term" value="F:structural constituent of ribosome"/>
    <property type="evidence" value="ECO:0007669"/>
    <property type="project" value="InterPro"/>
</dbReference>
<dbReference type="InterPro" id="IPR000597">
    <property type="entry name" value="Ribosomal_uL3"/>
</dbReference>
<dbReference type="Pfam" id="PF00297">
    <property type="entry name" value="Ribosomal_L3"/>
    <property type="match status" value="1"/>
</dbReference>
<evidence type="ECO:0000256" key="1">
    <source>
        <dbReference type="ARBA" id="ARBA00006540"/>
    </source>
</evidence>
<name>D9IXR9_9ALVE</name>
<feature type="region of interest" description="Disordered" evidence="7">
    <location>
        <begin position="135"/>
        <end position="165"/>
    </location>
</feature>
<keyword evidence="8" id="KW-0150">Chloroplast</keyword>
<dbReference type="GO" id="GO:0006412">
    <property type="term" value="P:translation"/>
    <property type="evidence" value="ECO:0007669"/>
    <property type="project" value="InterPro"/>
</dbReference>
<protein>
    <recommendedName>
        <fullName evidence="6">Large ribosomal subunit protein uL3c</fullName>
    </recommendedName>
</protein>
<dbReference type="GO" id="GO:0005840">
    <property type="term" value="C:ribosome"/>
    <property type="evidence" value="ECO:0007669"/>
    <property type="project" value="UniProtKB-KW"/>
</dbReference>
<dbReference type="PANTHER" id="PTHR11229:SF16">
    <property type="entry name" value="LARGE RIBOSOMAL SUBUNIT PROTEIN UL3C"/>
    <property type="match status" value="1"/>
</dbReference>
<evidence type="ECO:0000256" key="7">
    <source>
        <dbReference type="SAM" id="MobiDB-lite"/>
    </source>
</evidence>
<dbReference type="GeneID" id="9481120"/>
<dbReference type="GO" id="GO:0019843">
    <property type="term" value="F:rRNA binding"/>
    <property type="evidence" value="ECO:0007669"/>
    <property type="project" value="UniProtKB-KW"/>
</dbReference>
<keyword evidence="5" id="KW-0687">Ribonucleoprotein</keyword>
<evidence type="ECO:0000313" key="8">
    <source>
        <dbReference type="EMBL" id="ADJ66636.1"/>
    </source>
</evidence>
<dbReference type="PANTHER" id="PTHR11229">
    <property type="entry name" value="50S RIBOSOMAL PROTEIN L3"/>
    <property type="match status" value="1"/>
</dbReference>
<gene>
    <name evidence="8" type="primary">rpl3</name>
</gene>
<comment type="similarity">
    <text evidence="1">Belongs to the universal ribosomal protein uL3 family.</text>
</comment>
<sequence>MVSLRPSVQVTINLQTGLAASRRRKHTQFCSKPSETVQSLTLATRKNEPMLLGQISDITELVPRRFQESGPVFQVPREGASRQEPLRSSEQVPVWTPSSESALLPTGPRLVCIRGVGKGHGFAGVVSRYGFSRGPMTRGSKHHRAPGSAGAGTFPSRVYPRKKMPGRWKTSRRKYNRVRPLKLDVRHSLLWLQGSVPGKTGNIIQISPV</sequence>
<evidence type="ECO:0000256" key="2">
    <source>
        <dbReference type="ARBA" id="ARBA00022730"/>
    </source>
</evidence>
<dbReference type="SUPFAM" id="SSF50447">
    <property type="entry name" value="Translation proteins"/>
    <property type="match status" value="1"/>
</dbReference>